<dbReference type="CDD" id="cd20405">
    <property type="entry name" value="Tudor_Agenet_AtDUF_rpt1_3"/>
    <property type="match status" value="2"/>
</dbReference>
<dbReference type="GO" id="GO:0003729">
    <property type="term" value="F:mRNA binding"/>
    <property type="evidence" value="ECO:0007669"/>
    <property type="project" value="UniProtKB-ARBA"/>
</dbReference>
<dbReference type="Proteomes" id="UP000036987">
    <property type="component" value="Unassembled WGS sequence"/>
</dbReference>
<dbReference type="InterPro" id="IPR014002">
    <property type="entry name" value="Agenet_dom_plant"/>
</dbReference>
<dbReference type="Pfam" id="PF01535">
    <property type="entry name" value="PPR"/>
    <property type="match status" value="5"/>
</dbReference>
<evidence type="ECO:0000313" key="5">
    <source>
        <dbReference type="Proteomes" id="UP000036987"/>
    </source>
</evidence>
<dbReference type="OrthoDB" id="609013at2759"/>
<dbReference type="PANTHER" id="PTHR47926:SF448">
    <property type="entry name" value="PENTACOTRIPEPTIDE-REPEAT REGION OF PRORP DOMAIN-CONTAINING PROTEIN"/>
    <property type="match status" value="1"/>
</dbReference>
<dbReference type="InterPro" id="IPR008395">
    <property type="entry name" value="Agenet-like_dom"/>
</dbReference>
<name>A0A0K9PAN9_ZOSMR</name>
<feature type="domain" description="Agenet" evidence="3">
    <location>
        <begin position="642"/>
        <end position="702"/>
    </location>
</feature>
<reference evidence="5" key="1">
    <citation type="journal article" date="2016" name="Nature">
        <title>The genome of the seagrass Zostera marina reveals angiosperm adaptation to the sea.</title>
        <authorList>
            <person name="Olsen J.L."/>
            <person name="Rouze P."/>
            <person name="Verhelst B."/>
            <person name="Lin Y.-C."/>
            <person name="Bayer T."/>
            <person name="Collen J."/>
            <person name="Dattolo E."/>
            <person name="De Paoli E."/>
            <person name="Dittami S."/>
            <person name="Maumus F."/>
            <person name="Michel G."/>
            <person name="Kersting A."/>
            <person name="Lauritano C."/>
            <person name="Lohaus R."/>
            <person name="Toepel M."/>
            <person name="Tonon T."/>
            <person name="Vanneste K."/>
            <person name="Amirebrahimi M."/>
            <person name="Brakel J."/>
            <person name="Bostroem C."/>
            <person name="Chovatia M."/>
            <person name="Grimwood J."/>
            <person name="Jenkins J.W."/>
            <person name="Jueterbock A."/>
            <person name="Mraz A."/>
            <person name="Stam W.T."/>
            <person name="Tice H."/>
            <person name="Bornberg-Bauer E."/>
            <person name="Green P.J."/>
            <person name="Pearson G.A."/>
            <person name="Procaccini G."/>
            <person name="Duarte C.M."/>
            <person name="Schmutz J."/>
            <person name="Reusch T.B.H."/>
            <person name="Van de Peer Y."/>
        </authorList>
    </citation>
    <scope>NUCLEOTIDE SEQUENCE [LARGE SCALE GENOMIC DNA]</scope>
    <source>
        <strain evidence="5">cv. Finnish</strain>
    </source>
</reference>
<dbReference type="AlphaFoldDB" id="A0A0K9PAN9"/>
<dbReference type="EMBL" id="LFYR01000981">
    <property type="protein sequence ID" value="KMZ66133.1"/>
    <property type="molecule type" value="Genomic_DNA"/>
</dbReference>
<keyword evidence="5" id="KW-1185">Reference proteome</keyword>
<organism evidence="4 5">
    <name type="scientific">Zostera marina</name>
    <name type="common">Eelgrass</name>
    <dbReference type="NCBI Taxonomy" id="29655"/>
    <lineage>
        <taxon>Eukaryota</taxon>
        <taxon>Viridiplantae</taxon>
        <taxon>Streptophyta</taxon>
        <taxon>Embryophyta</taxon>
        <taxon>Tracheophyta</taxon>
        <taxon>Spermatophyta</taxon>
        <taxon>Magnoliopsida</taxon>
        <taxon>Liliopsida</taxon>
        <taxon>Zosteraceae</taxon>
        <taxon>Zostera</taxon>
    </lineage>
</organism>
<feature type="domain" description="Agenet" evidence="3">
    <location>
        <begin position="725"/>
        <end position="793"/>
    </location>
</feature>
<feature type="repeat" description="PPR" evidence="2">
    <location>
        <begin position="353"/>
        <end position="387"/>
    </location>
</feature>
<dbReference type="CDD" id="cd20406">
    <property type="entry name" value="Tudor_Agenet_AtDUF_rpt2_4"/>
    <property type="match status" value="2"/>
</dbReference>
<evidence type="ECO:0000256" key="1">
    <source>
        <dbReference type="ARBA" id="ARBA00022737"/>
    </source>
</evidence>
<protein>
    <submittedName>
        <fullName evidence="4">Putative pentatricopeptide repeat-containing protein</fullName>
    </submittedName>
</protein>
<dbReference type="Pfam" id="PF05641">
    <property type="entry name" value="Agenet"/>
    <property type="match status" value="2"/>
</dbReference>
<feature type="repeat" description="PPR" evidence="2">
    <location>
        <begin position="143"/>
        <end position="177"/>
    </location>
</feature>
<dbReference type="FunFam" id="1.25.40.10:FF:000090">
    <property type="entry name" value="Pentatricopeptide repeat-containing protein, chloroplastic"/>
    <property type="match status" value="1"/>
</dbReference>
<dbReference type="NCBIfam" id="TIGR00756">
    <property type="entry name" value="PPR"/>
    <property type="match status" value="2"/>
</dbReference>
<dbReference type="PANTHER" id="PTHR47926">
    <property type="entry name" value="PENTATRICOPEPTIDE REPEAT-CONTAINING PROTEIN"/>
    <property type="match status" value="1"/>
</dbReference>
<dbReference type="PROSITE" id="PS51375">
    <property type="entry name" value="PPR"/>
    <property type="match status" value="3"/>
</dbReference>
<comment type="caution">
    <text evidence="4">The sequence shown here is derived from an EMBL/GenBank/DDBJ whole genome shotgun (WGS) entry which is preliminary data.</text>
</comment>
<dbReference type="InterPro" id="IPR002885">
    <property type="entry name" value="PPR_rpt"/>
</dbReference>
<dbReference type="Pfam" id="PF20431">
    <property type="entry name" value="E_motif"/>
    <property type="match status" value="1"/>
</dbReference>
<gene>
    <name evidence="4" type="ORF">ZOSMA_2G01450</name>
</gene>
<feature type="domain" description="Agenet" evidence="3">
    <location>
        <begin position="795"/>
        <end position="856"/>
    </location>
</feature>
<evidence type="ECO:0000259" key="3">
    <source>
        <dbReference type="SMART" id="SM00743"/>
    </source>
</evidence>
<dbReference type="InterPro" id="IPR046960">
    <property type="entry name" value="PPR_At4g14850-like_plant"/>
</dbReference>
<feature type="domain" description="Agenet" evidence="3">
    <location>
        <begin position="570"/>
        <end position="639"/>
    </location>
</feature>
<feature type="repeat" description="PPR" evidence="2">
    <location>
        <begin position="220"/>
        <end position="254"/>
    </location>
</feature>
<sequence length="872" mass="98602">MDARTVTKSLQACFRNSLFQDARNLFDGIPNKDIIHWTSMMSGYNSTARYFDSWSVFRRMLNDSVLGPNAFTVSCALVSCRGLGCRWGGKQVHGLATKRGLVGNYRSIYVDNLLMDLYASTGSDDGPVDRDACFVFEEMLVKTEVSWTTMMTGYTRSGDFHAGIQLFRRMLREEAHPEEMLLLTPFTCSVAIRACSSTGCLDMGRQLHACAVKSMVESQSIRVSNCLLDMYSRCLSFNDAERLFEEMTERDVVSWNTIIGGIMRSSPHRCFRLFQSMQSSCFRPNEITLCSILSACIELAVINCGQQIHAAAIRRGLVGNTQVSNALIDMYGKCGSTLDSRKVFDEMTEKAKDVISWTSMMNTYGCHGKAKEAIGLFDEMLLHDVPLDDGVIVGVLTACRHGGLVDRGLEYFDQVVRNRGVVPSRQMYGCLVDLLGRAGRVDEAYAVGLTFDADEVVWSSLLASCRMHGQLCLGRLVAKKILDLSPQDKSGTYVILAALSAADGNWEEFAGIRKMMKRSGNATKKQVGCSWIEVRDSVFTFHVGDHGSHPQHLYDKKNLKAGGMGEEMNPKFIAGDKVEVRNEDDGFRRSWYEATIYRSMLRVRRYTITDTTLLSDDNTQPLRETVDWNNVRPRPTPVIVSDAFKVGSEVEAYCNDGWWIGKVKDVVKSSDGGVEYRVWFPESKEEIEFRREEVREHLDWIAGVWRKSSINEKNEEIDDDGGSATELSVGQQIEVSSEEEGLIGAWYTARLLEEDVGGKYLVEYRNIRTDDEKDFLKETVDSFHIRPSPPPGQSATFKALEEVDALFQDGWWVGIIISTQEEKEEEKDYYLVYFKQTNEVIKFSPSELRLHHEWIHGKWNQTSKVFFNCNTH</sequence>
<evidence type="ECO:0000256" key="2">
    <source>
        <dbReference type="PROSITE-ProRule" id="PRU00708"/>
    </source>
</evidence>
<dbReference type="InterPro" id="IPR011990">
    <property type="entry name" value="TPR-like_helical_dom_sf"/>
</dbReference>
<dbReference type="GO" id="GO:0009451">
    <property type="term" value="P:RNA modification"/>
    <property type="evidence" value="ECO:0000318"/>
    <property type="project" value="GO_Central"/>
</dbReference>
<accession>A0A0K9PAN9</accession>
<dbReference type="Gene3D" id="1.25.40.10">
    <property type="entry name" value="Tetratricopeptide repeat domain"/>
    <property type="match status" value="5"/>
</dbReference>
<dbReference type="FunFam" id="1.25.40.10:FF:000073">
    <property type="entry name" value="Pentatricopeptide repeat-containing protein chloroplastic"/>
    <property type="match status" value="1"/>
</dbReference>
<keyword evidence="1" id="KW-0677">Repeat</keyword>
<dbReference type="InterPro" id="IPR046848">
    <property type="entry name" value="E_motif"/>
</dbReference>
<evidence type="ECO:0000313" key="4">
    <source>
        <dbReference type="EMBL" id="KMZ66133.1"/>
    </source>
</evidence>
<proteinExistence type="predicted"/>
<dbReference type="SMART" id="SM00743">
    <property type="entry name" value="Agenet"/>
    <property type="match status" value="4"/>
</dbReference>